<gene>
    <name evidence="1" type="ORF">A3F32_01905</name>
</gene>
<comment type="caution">
    <text evidence="1">The sequence shown here is derived from an EMBL/GenBank/DDBJ whole genome shotgun (WGS) entry which is preliminary data.</text>
</comment>
<reference evidence="1 2" key="1">
    <citation type="journal article" date="2016" name="Nat. Commun.">
        <title>Thousands of microbial genomes shed light on interconnected biogeochemical processes in an aquifer system.</title>
        <authorList>
            <person name="Anantharaman K."/>
            <person name="Brown C.T."/>
            <person name="Hug L.A."/>
            <person name="Sharon I."/>
            <person name="Castelle C.J."/>
            <person name="Probst A.J."/>
            <person name="Thomas B.C."/>
            <person name="Singh A."/>
            <person name="Wilkins M.J."/>
            <person name="Karaoz U."/>
            <person name="Brodie E.L."/>
            <person name="Williams K.H."/>
            <person name="Hubbard S.S."/>
            <person name="Banfield J.F."/>
        </authorList>
    </citation>
    <scope>NUCLEOTIDE SEQUENCE [LARGE SCALE GENOMIC DNA]</scope>
</reference>
<accession>A0A1F7I5Y5</accession>
<dbReference type="Proteomes" id="UP000178076">
    <property type="component" value="Unassembled WGS sequence"/>
</dbReference>
<dbReference type="EMBL" id="MGAD01000009">
    <property type="protein sequence ID" value="OGK38781.1"/>
    <property type="molecule type" value="Genomic_DNA"/>
</dbReference>
<organism evidence="1 2">
    <name type="scientific">Candidatus Roizmanbacteria bacterium RIFCSPHIGHO2_12_FULL_42_10</name>
    <dbReference type="NCBI Taxonomy" id="1802053"/>
    <lineage>
        <taxon>Bacteria</taxon>
        <taxon>Candidatus Roizmaniibacteriota</taxon>
    </lineage>
</organism>
<sequence>MPEGGARALARSGGRHGVAASISFLGGWVCQVTVLLKGEKLFPRTGWVGQGKYRAQKILKARPKAKPFDRLRVN</sequence>
<dbReference type="AlphaFoldDB" id="A0A1F7I5Y5"/>
<name>A0A1F7I5Y5_9BACT</name>
<proteinExistence type="predicted"/>
<evidence type="ECO:0000313" key="1">
    <source>
        <dbReference type="EMBL" id="OGK38781.1"/>
    </source>
</evidence>
<evidence type="ECO:0000313" key="2">
    <source>
        <dbReference type="Proteomes" id="UP000178076"/>
    </source>
</evidence>
<protein>
    <submittedName>
        <fullName evidence="1">Uncharacterized protein</fullName>
    </submittedName>
</protein>